<dbReference type="AlphaFoldDB" id="A0A4U5UPC3"/>
<dbReference type="Proteomes" id="UP000298787">
    <property type="component" value="Chromosome 9"/>
</dbReference>
<name>A0A4U5UPC3_COLLU</name>
<dbReference type="EMBL" id="CM014086">
    <property type="protein sequence ID" value="TKS76241.1"/>
    <property type="molecule type" value="Genomic_DNA"/>
</dbReference>
<sequence>MTSSNSSKDGVKNKSVISSLNDTGGDALPSSSPYAPKLYYGVNNADKVEAYNAGKLMSMQMTGGRDRDKRREIKAKRQ</sequence>
<organism evidence="2 3">
    <name type="scientific">Collichthys lucidus</name>
    <name type="common">Big head croaker</name>
    <name type="synonym">Sciaena lucida</name>
    <dbReference type="NCBI Taxonomy" id="240159"/>
    <lineage>
        <taxon>Eukaryota</taxon>
        <taxon>Metazoa</taxon>
        <taxon>Chordata</taxon>
        <taxon>Craniata</taxon>
        <taxon>Vertebrata</taxon>
        <taxon>Euteleostomi</taxon>
        <taxon>Actinopterygii</taxon>
        <taxon>Neopterygii</taxon>
        <taxon>Teleostei</taxon>
        <taxon>Neoteleostei</taxon>
        <taxon>Acanthomorphata</taxon>
        <taxon>Eupercaria</taxon>
        <taxon>Sciaenidae</taxon>
        <taxon>Collichthys</taxon>
    </lineage>
</organism>
<gene>
    <name evidence="2" type="ORF">D9C73_009597</name>
</gene>
<evidence type="ECO:0000313" key="3">
    <source>
        <dbReference type="Proteomes" id="UP000298787"/>
    </source>
</evidence>
<accession>A0A4U5UPC3</accession>
<reference evidence="2 3" key="1">
    <citation type="submission" date="2019-01" db="EMBL/GenBank/DDBJ databases">
        <title>Genome Assembly of Collichthys lucidus.</title>
        <authorList>
            <person name="Cai M."/>
            <person name="Xiao S."/>
        </authorList>
    </citation>
    <scope>NUCLEOTIDE SEQUENCE [LARGE SCALE GENOMIC DNA]</scope>
    <source>
        <strain evidence="2">JT15FE1705JMU</strain>
        <tissue evidence="2">Muscle</tissue>
    </source>
</reference>
<evidence type="ECO:0000313" key="2">
    <source>
        <dbReference type="EMBL" id="TKS76241.1"/>
    </source>
</evidence>
<protein>
    <submittedName>
        <fullName evidence="2">Uncharacterized protein</fullName>
    </submittedName>
</protein>
<keyword evidence="3" id="KW-1185">Reference proteome</keyword>
<feature type="region of interest" description="Disordered" evidence="1">
    <location>
        <begin position="59"/>
        <end position="78"/>
    </location>
</feature>
<feature type="region of interest" description="Disordered" evidence="1">
    <location>
        <begin position="1"/>
        <end position="38"/>
    </location>
</feature>
<proteinExistence type="predicted"/>
<evidence type="ECO:0000256" key="1">
    <source>
        <dbReference type="SAM" id="MobiDB-lite"/>
    </source>
</evidence>